<organism evidence="4 5">
    <name type="scientific">Pseudolycoriella hygida</name>
    <dbReference type="NCBI Taxonomy" id="35572"/>
    <lineage>
        <taxon>Eukaryota</taxon>
        <taxon>Metazoa</taxon>
        <taxon>Ecdysozoa</taxon>
        <taxon>Arthropoda</taxon>
        <taxon>Hexapoda</taxon>
        <taxon>Insecta</taxon>
        <taxon>Pterygota</taxon>
        <taxon>Neoptera</taxon>
        <taxon>Endopterygota</taxon>
        <taxon>Diptera</taxon>
        <taxon>Nematocera</taxon>
        <taxon>Sciaroidea</taxon>
        <taxon>Sciaridae</taxon>
        <taxon>Pseudolycoriella</taxon>
    </lineage>
</organism>
<dbReference type="GO" id="GO:0008146">
    <property type="term" value="F:sulfotransferase activity"/>
    <property type="evidence" value="ECO:0007669"/>
    <property type="project" value="InterPro"/>
</dbReference>
<evidence type="ECO:0000259" key="3">
    <source>
        <dbReference type="Pfam" id="PF00685"/>
    </source>
</evidence>
<evidence type="ECO:0000256" key="2">
    <source>
        <dbReference type="ARBA" id="ARBA00022679"/>
    </source>
</evidence>
<protein>
    <submittedName>
        <fullName evidence="4">Luciferin sulfotransferase</fullName>
    </submittedName>
</protein>
<gene>
    <name evidence="4" type="primary">LST_3</name>
    <name evidence="4" type="ORF">Bhyg_14127</name>
</gene>
<proteinExistence type="inferred from homology"/>
<feature type="domain" description="Sulfotransferase" evidence="3">
    <location>
        <begin position="54"/>
        <end position="317"/>
    </location>
</feature>
<dbReference type="AlphaFoldDB" id="A0A9Q0MPF2"/>
<accession>A0A9Q0MPF2</accession>
<keyword evidence="2" id="KW-0808">Transferase</keyword>
<evidence type="ECO:0000313" key="5">
    <source>
        <dbReference type="Proteomes" id="UP001151699"/>
    </source>
</evidence>
<comment type="caution">
    <text evidence="4">The sequence shown here is derived from an EMBL/GenBank/DDBJ whole genome shotgun (WGS) entry which is preliminary data.</text>
</comment>
<evidence type="ECO:0000313" key="4">
    <source>
        <dbReference type="EMBL" id="KAJ6635541.1"/>
    </source>
</evidence>
<dbReference type="InterPro" id="IPR000863">
    <property type="entry name" value="Sulfotransferase_dom"/>
</dbReference>
<reference evidence="4" key="1">
    <citation type="submission" date="2022-07" db="EMBL/GenBank/DDBJ databases">
        <authorList>
            <person name="Trinca V."/>
            <person name="Uliana J.V.C."/>
            <person name="Torres T.T."/>
            <person name="Ward R.J."/>
            <person name="Monesi N."/>
        </authorList>
    </citation>
    <scope>NUCLEOTIDE SEQUENCE</scope>
    <source>
        <strain evidence="4">HSMRA1968</strain>
        <tissue evidence="4">Whole embryos</tissue>
    </source>
</reference>
<dbReference type="Gene3D" id="3.40.50.300">
    <property type="entry name" value="P-loop containing nucleotide triphosphate hydrolases"/>
    <property type="match status" value="1"/>
</dbReference>
<dbReference type="Proteomes" id="UP001151699">
    <property type="component" value="Chromosome C"/>
</dbReference>
<dbReference type="SUPFAM" id="SSF52540">
    <property type="entry name" value="P-loop containing nucleoside triphosphate hydrolases"/>
    <property type="match status" value="1"/>
</dbReference>
<dbReference type="InterPro" id="IPR027417">
    <property type="entry name" value="P-loop_NTPase"/>
</dbReference>
<name>A0A9Q0MPF2_9DIPT</name>
<dbReference type="Pfam" id="PF00685">
    <property type="entry name" value="Sulfotransfer_1"/>
    <property type="match status" value="1"/>
</dbReference>
<comment type="similarity">
    <text evidence="1">Belongs to the sulfotransferase 1 family.</text>
</comment>
<dbReference type="PANTHER" id="PTHR11783">
    <property type="entry name" value="SULFOTRANSFERASE SULT"/>
    <property type="match status" value="1"/>
</dbReference>
<dbReference type="EMBL" id="WJQU01000004">
    <property type="protein sequence ID" value="KAJ6635541.1"/>
    <property type="molecule type" value="Genomic_DNA"/>
</dbReference>
<sequence length="324" mass="38055">MRLTYKSLDDSIADRLDSFFNKNNSFIEVNPGNVIMPRLFQDIGDEVLSFNVRQDDVWMVSYPRTGSTWAQEMIWLLANNLNYEGAKHLQQLRSPLLELSAYFQEDHNTWLKSNMGTSVKLTQSLPSPRFIKSHLPWQLLPKNLSTVNPKIIYIARNAKDTCVSFYHYLSLIHKVVGSFEEFCNLFLEDNLVCGSMWKHMLGFWNHRNDTNILFLKYEDMKKDLRGAIYQCAEFLNVSHKLNDEEVSRMCAHLNFDKMQRNRAVNLEALYNPNGDETDEKNSVKFIRKGQIGDWKNYMSDEMSERFDEWIERNSYGTGLSFEYN</sequence>
<dbReference type="OrthoDB" id="205623at2759"/>
<evidence type="ECO:0000256" key="1">
    <source>
        <dbReference type="ARBA" id="ARBA00005771"/>
    </source>
</evidence>
<keyword evidence="5" id="KW-1185">Reference proteome</keyword>